<keyword evidence="1" id="KW-0489">Methyltransferase</keyword>
<dbReference type="Gene3D" id="3.40.50.150">
    <property type="entry name" value="Vaccinia Virus protein VP39"/>
    <property type="match status" value="1"/>
</dbReference>
<organism evidence="1 2">
    <name type="scientific">Peptostreptococcus canis</name>
    <dbReference type="NCBI Taxonomy" id="1159213"/>
    <lineage>
        <taxon>Bacteria</taxon>
        <taxon>Bacillati</taxon>
        <taxon>Bacillota</taxon>
        <taxon>Clostridia</taxon>
        <taxon>Peptostreptococcales</taxon>
        <taxon>Peptostreptococcaceae</taxon>
        <taxon>Peptostreptococcus</taxon>
    </lineage>
</organism>
<gene>
    <name evidence="1" type="ORF">HLB29_07165</name>
</gene>
<comment type="caution">
    <text evidence="1">The sequence shown here is derived from an EMBL/GenBank/DDBJ whole genome shotgun (WGS) entry which is preliminary data.</text>
</comment>
<dbReference type="InterPro" id="IPR029063">
    <property type="entry name" value="SAM-dependent_MTases_sf"/>
</dbReference>
<dbReference type="SUPFAM" id="SSF53335">
    <property type="entry name" value="S-adenosyl-L-methionine-dependent methyltransferases"/>
    <property type="match status" value="1"/>
</dbReference>
<proteinExistence type="predicted"/>
<keyword evidence="1" id="KW-0808">Transferase</keyword>
<evidence type="ECO:0000313" key="1">
    <source>
        <dbReference type="EMBL" id="MBC2576464.1"/>
    </source>
</evidence>
<accession>A0ABR6TM20</accession>
<evidence type="ECO:0000313" key="2">
    <source>
        <dbReference type="Proteomes" id="UP000713904"/>
    </source>
</evidence>
<reference evidence="1 2" key="1">
    <citation type="submission" date="2020-05" db="EMBL/GenBank/DDBJ databases">
        <title>Draft genome of xy-202 and genomic insight in genome of the genus Peptostreptococcus.</title>
        <authorList>
            <person name="Zhang Z."/>
        </authorList>
    </citation>
    <scope>NUCLEOTIDE SEQUENCE [LARGE SCALE GENOMIC DNA]</scope>
    <source>
        <strain evidence="1 2">DSM 27025</strain>
    </source>
</reference>
<name>A0ABR6TM20_9FIRM</name>
<dbReference type="Proteomes" id="UP000713904">
    <property type="component" value="Unassembled WGS sequence"/>
</dbReference>
<protein>
    <submittedName>
        <fullName evidence="1">Methyltransferase</fullName>
    </submittedName>
</protein>
<dbReference type="GO" id="GO:0008168">
    <property type="term" value="F:methyltransferase activity"/>
    <property type="evidence" value="ECO:0007669"/>
    <property type="project" value="UniProtKB-KW"/>
</dbReference>
<dbReference type="GO" id="GO:0032259">
    <property type="term" value="P:methylation"/>
    <property type="evidence" value="ECO:0007669"/>
    <property type="project" value="UniProtKB-KW"/>
</dbReference>
<dbReference type="RefSeq" id="WP_185624487.1">
    <property type="nucleotide sequence ID" value="NZ_JABGBW010000006.1"/>
</dbReference>
<keyword evidence="2" id="KW-1185">Reference proteome</keyword>
<dbReference type="EMBL" id="JABGBW010000006">
    <property type="protein sequence ID" value="MBC2576464.1"/>
    <property type="molecule type" value="Genomic_DNA"/>
</dbReference>
<sequence length="220" mass="26362">MKETYFEKILRINTSKSETRMDNAKLYNRYEPTPYRALLTLFKHYEAKEDDHFVDFGSGKGRFSFFVNYYYNSGCTGVELVEEFHLKALANLENYGKKNPSAKNKLFFVNDYAEKYTVSSFENKFYFFNPFALNIFISTVNKIIESVEEHERVVDIILYYPSAEYINYLEKNTTFTHLMDIPLEITKDNYREKFVIYRFGNTFDILSEEYMKEYFIHPCK</sequence>